<protein>
    <submittedName>
        <fullName evidence="3">Uncharacterized protein</fullName>
    </submittedName>
</protein>
<keyword evidence="1" id="KW-0175">Coiled coil</keyword>
<feature type="compositionally biased region" description="Polar residues" evidence="2">
    <location>
        <begin position="242"/>
        <end position="252"/>
    </location>
</feature>
<feature type="compositionally biased region" description="Basic and acidic residues" evidence="2">
    <location>
        <begin position="36"/>
        <end position="48"/>
    </location>
</feature>
<organism evidence="3 4">
    <name type="scientific">Hypholoma sublateritium (strain FD-334 SS-4)</name>
    <dbReference type="NCBI Taxonomy" id="945553"/>
    <lineage>
        <taxon>Eukaryota</taxon>
        <taxon>Fungi</taxon>
        <taxon>Dikarya</taxon>
        <taxon>Basidiomycota</taxon>
        <taxon>Agaricomycotina</taxon>
        <taxon>Agaricomycetes</taxon>
        <taxon>Agaricomycetidae</taxon>
        <taxon>Agaricales</taxon>
        <taxon>Agaricineae</taxon>
        <taxon>Strophariaceae</taxon>
        <taxon>Hypholoma</taxon>
    </lineage>
</organism>
<feature type="compositionally biased region" description="Basic and acidic residues" evidence="2">
    <location>
        <begin position="748"/>
        <end position="764"/>
    </location>
</feature>
<feature type="compositionally biased region" description="Low complexity" evidence="2">
    <location>
        <begin position="711"/>
        <end position="723"/>
    </location>
</feature>
<sequence>MDPAATIDNSDPHRRNSLSRKSHNNPDSPAAAGHAQQREQHRTHEPPHHHASNHASTSRIEREHTDGSVTYKLKDPLGGHHPDQGQTVHRLARQPVPMLSVQKSSPPHPEIPTSVQAAVEGSGQGTYSAVPHPQPRIPGPETVPQARQRRRPPPILAPQPSPEPVKLHYRYDLTPASQSAHAHVEHLSQPMPNPRPALPSTFAPSLPSPHFRVHPPSQATHYVQPQPQIPLPFNHHAPLPNPSQVYFSNHSQPIPPHGAQAYVNSPGRNTQVIPSPPPDRPHISPAQIAHSPTSAQSSSSSGYIHSRFPLPDGPPVPQRAHPQQQQPPPHKPLPHGQGGHPPSGHFVQQPPRDAHQMAQPGPAPAPSHRQRASWDSLMQLNIGEALSAMHAQSTAALERERARHHEEMCALDARRIKAEEDCALNMRSFHMQLRARFERMRELEVRDAKQQRVEPAAGPTPAEANLASQLALCKQEKQGLRHEVNSARAHIESLAFELQVKQRQWEDERSFLIAAAKKRATKKDVEAKKGDTEDEAERARALLNTVSRSEMEESDKAFKARLQVVLEALAEEREQKEDAEKRAKEATQAFDQVQERLLDVEAILERMKGRDHTLPPQSPSPPPSPLFASDDAQPPSIPTPANSPSPVAINRAVSASTPVPEDISPCTPLVSGPRIKSPVIPQEALVPPGTPPVSEPHVKFPIAPQVPPVQPNAVPGPSNLSVSAPPPAPDVPVALTPNRGQAVTRKRDRTEYENDGNWTRDRSTASRPRLPSPVRSMAPYRFIRKDPPHEYGQRDMPPLQARSSLHDVLPGPARDAYPAEVRHPLPAQPSSPARIVRPSGWEPMHVDGEGTSEAEVDELDEEDVKEDVEMGGETELEEGEIPPLSGVGKLPVPAK</sequence>
<feature type="compositionally biased region" description="Low complexity" evidence="2">
    <location>
        <begin position="291"/>
        <end position="308"/>
    </location>
</feature>
<evidence type="ECO:0000313" key="3">
    <source>
        <dbReference type="EMBL" id="KJA16074.1"/>
    </source>
</evidence>
<feature type="compositionally biased region" description="Pro residues" evidence="2">
    <location>
        <begin position="616"/>
        <end position="625"/>
    </location>
</feature>
<evidence type="ECO:0000256" key="2">
    <source>
        <dbReference type="SAM" id="MobiDB-lite"/>
    </source>
</evidence>
<feature type="coiled-coil region" evidence="1">
    <location>
        <begin position="522"/>
        <end position="596"/>
    </location>
</feature>
<feature type="compositionally biased region" description="Basic and acidic residues" evidence="2">
    <location>
        <begin position="59"/>
        <end position="83"/>
    </location>
</feature>
<evidence type="ECO:0000256" key="1">
    <source>
        <dbReference type="SAM" id="Coils"/>
    </source>
</evidence>
<dbReference type="Proteomes" id="UP000054270">
    <property type="component" value="Unassembled WGS sequence"/>
</dbReference>
<keyword evidence="4" id="KW-1185">Reference proteome</keyword>
<proteinExistence type="predicted"/>
<name>A0A0D2NAB8_HYPSF</name>
<dbReference type="EMBL" id="KN817628">
    <property type="protein sequence ID" value="KJA16074.1"/>
    <property type="molecule type" value="Genomic_DNA"/>
</dbReference>
<dbReference type="OMA" id="HEEMCAL"/>
<feature type="compositionally biased region" description="Pro residues" evidence="2">
    <location>
        <begin position="153"/>
        <end position="163"/>
    </location>
</feature>
<feature type="compositionally biased region" description="Polar residues" evidence="2">
    <location>
        <begin position="262"/>
        <end position="272"/>
    </location>
</feature>
<dbReference type="AlphaFoldDB" id="A0A0D2NAB8"/>
<feature type="compositionally biased region" description="Basic and acidic residues" evidence="2">
    <location>
        <begin position="783"/>
        <end position="793"/>
    </location>
</feature>
<feature type="region of interest" description="Disordered" evidence="2">
    <location>
        <begin position="1"/>
        <end position="371"/>
    </location>
</feature>
<evidence type="ECO:0000313" key="4">
    <source>
        <dbReference type="Proteomes" id="UP000054270"/>
    </source>
</evidence>
<gene>
    <name evidence="3" type="ORF">HYPSUDRAFT_322955</name>
</gene>
<reference evidence="4" key="1">
    <citation type="submission" date="2014-04" db="EMBL/GenBank/DDBJ databases">
        <title>Evolutionary Origins and Diversification of the Mycorrhizal Mutualists.</title>
        <authorList>
            <consortium name="DOE Joint Genome Institute"/>
            <consortium name="Mycorrhizal Genomics Consortium"/>
            <person name="Kohler A."/>
            <person name="Kuo A."/>
            <person name="Nagy L.G."/>
            <person name="Floudas D."/>
            <person name="Copeland A."/>
            <person name="Barry K.W."/>
            <person name="Cichocki N."/>
            <person name="Veneault-Fourrey C."/>
            <person name="LaButti K."/>
            <person name="Lindquist E.A."/>
            <person name="Lipzen A."/>
            <person name="Lundell T."/>
            <person name="Morin E."/>
            <person name="Murat C."/>
            <person name="Riley R."/>
            <person name="Ohm R."/>
            <person name="Sun H."/>
            <person name="Tunlid A."/>
            <person name="Henrissat B."/>
            <person name="Grigoriev I.V."/>
            <person name="Hibbett D.S."/>
            <person name="Martin F."/>
        </authorList>
    </citation>
    <scope>NUCLEOTIDE SEQUENCE [LARGE SCALE GENOMIC DNA]</scope>
    <source>
        <strain evidence="4">FD-334 SS-4</strain>
    </source>
</reference>
<accession>A0A0D2NAB8</accession>
<feature type="compositionally biased region" description="Polar residues" evidence="2">
    <location>
        <begin position="217"/>
        <end position="226"/>
    </location>
</feature>
<feature type="compositionally biased region" description="Acidic residues" evidence="2">
    <location>
        <begin position="850"/>
        <end position="880"/>
    </location>
</feature>
<feature type="region of interest" description="Disordered" evidence="2">
    <location>
        <begin position="609"/>
        <end position="895"/>
    </location>
</feature>